<sequence length="93" mass="10089">MKLTLLCLLPAVSAFDWFTNNGWGRPDQVDLSDECIQQEKTGTHYYCATGATTLKKNPFPQVFPYGRNGCANANKQGVACNWGGQAGSIVCCP</sequence>
<accession>A0A2W1DYP8</accession>
<proteinExistence type="predicted"/>
<evidence type="ECO:0000313" key="3">
    <source>
        <dbReference type="Proteomes" id="UP000245464"/>
    </source>
</evidence>
<dbReference type="EMBL" id="NQIK02000002">
    <property type="protein sequence ID" value="KAF7575037.1"/>
    <property type="molecule type" value="Genomic_DNA"/>
</dbReference>
<dbReference type="EMBL" id="NRDI02000002">
    <property type="protein sequence ID" value="KAI1519092.1"/>
    <property type="molecule type" value="Genomic_DNA"/>
</dbReference>
<dbReference type="AlphaFoldDB" id="A0A2W1DYP8"/>
<reference evidence="1 3" key="1">
    <citation type="journal article" date="2018" name="BMC Genomics">
        <title>Comparative genomics of the wheat fungal pathogen Pyrenophora tritici-repentis reveals chromosomal variations and genome plasticity.</title>
        <authorList>
            <person name="Moolhuijzen P."/>
            <person name="See P.T."/>
            <person name="Hane J.K."/>
            <person name="Shi G."/>
            <person name="Liu Z."/>
            <person name="Oliver R.P."/>
            <person name="Moffat C.S."/>
        </authorList>
    </citation>
    <scope>NUCLEOTIDE SEQUENCE [LARGE SCALE GENOMIC DNA]</scope>
    <source>
        <strain evidence="1">M4</strain>
    </source>
</reference>
<evidence type="ECO:0000313" key="1">
    <source>
        <dbReference type="EMBL" id="KAF7575037.1"/>
    </source>
</evidence>
<evidence type="ECO:0000313" key="2">
    <source>
        <dbReference type="EMBL" id="KAI1519092.1"/>
    </source>
</evidence>
<comment type="caution">
    <text evidence="1">The sequence shown here is derived from an EMBL/GenBank/DDBJ whole genome shotgun (WGS) entry which is preliminary data.</text>
</comment>
<protein>
    <submittedName>
        <fullName evidence="1">Uncharacterized protein</fullName>
    </submittedName>
</protein>
<dbReference type="OrthoDB" id="4979017at2759"/>
<reference evidence="4" key="4">
    <citation type="journal article" date="2022" name="Microb. Genom.">
        <title>A global pangenome for the wheat fungal pathogen Pyrenophora tritici-repentis and prediction of effector protein structural homology.</title>
        <authorList>
            <person name="Moolhuijzen P.M."/>
            <person name="See P.T."/>
            <person name="Shi G."/>
            <person name="Powell H.R."/>
            <person name="Cockram J."/>
            <person name="Jorgensen L.N."/>
            <person name="Benslimane H."/>
            <person name="Strelkov S.E."/>
            <person name="Turner J."/>
            <person name="Liu Z."/>
            <person name="Moffat C.S."/>
        </authorList>
    </citation>
    <scope>NUCLEOTIDE SEQUENCE [LARGE SCALE GENOMIC DNA]</scope>
</reference>
<organism evidence="1 3">
    <name type="scientific">Pyrenophora tritici-repentis</name>
    <dbReference type="NCBI Taxonomy" id="45151"/>
    <lineage>
        <taxon>Eukaryota</taxon>
        <taxon>Fungi</taxon>
        <taxon>Dikarya</taxon>
        <taxon>Ascomycota</taxon>
        <taxon>Pezizomycotina</taxon>
        <taxon>Dothideomycetes</taxon>
        <taxon>Pleosporomycetidae</taxon>
        <taxon>Pleosporales</taxon>
        <taxon>Pleosporineae</taxon>
        <taxon>Pleosporaceae</taxon>
        <taxon>Pyrenophora</taxon>
    </lineage>
</organism>
<reference evidence="2" key="3">
    <citation type="journal article" date="2022" name="bioRxiv">
        <title>A global pangenome for the wheat fungal pathogen Pyrenophora tritici-repentis and prediction of effector protein structural homology.</title>
        <authorList>
            <person name="Moolhuijzen P."/>
            <person name="See P.T."/>
            <person name="Shi G."/>
            <person name="Powell H.R."/>
            <person name="Cockram J."/>
            <person name="Jorgensen L.N."/>
            <person name="Benslimane H."/>
            <person name="Strelkov S.E."/>
            <person name="Turner J."/>
            <person name="Liu Z."/>
            <person name="Moffat C.S."/>
        </authorList>
    </citation>
    <scope>NUCLEOTIDE SEQUENCE</scope>
    <source>
        <strain evidence="2">86-124</strain>
    </source>
</reference>
<evidence type="ECO:0000313" key="4">
    <source>
        <dbReference type="Proteomes" id="UP000249757"/>
    </source>
</evidence>
<gene>
    <name evidence="2" type="ORF">Ptr86124_002220</name>
    <name evidence="1" type="ORF">PtrM4_066610</name>
</gene>
<dbReference type="Proteomes" id="UP000245464">
    <property type="component" value="Chromosome 2"/>
</dbReference>
<keyword evidence="4" id="KW-1185">Reference proteome</keyword>
<dbReference type="Proteomes" id="UP000249757">
    <property type="component" value="Unassembled WGS sequence"/>
</dbReference>
<name>A0A2W1DYP8_9PLEO</name>
<reference evidence="2" key="2">
    <citation type="submission" date="2021-05" db="EMBL/GenBank/DDBJ databases">
        <authorList>
            <person name="Moolhuijzen P.M."/>
            <person name="Moffat C.S."/>
        </authorList>
    </citation>
    <scope>NUCLEOTIDE SEQUENCE</scope>
    <source>
        <strain evidence="2">86-124</strain>
    </source>
</reference>